<keyword evidence="2" id="KW-1185">Reference proteome</keyword>
<evidence type="ECO:0000313" key="1">
    <source>
        <dbReference type="EMBL" id="SEN42651.1"/>
    </source>
</evidence>
<reference evidence="1 2" key="1">
    <citation type="submission" date="2016-10" db="EMBL/GenBank/DDBJ databases">
        <authorList>
            <person name="de Groot N.N."/>
        </authorList>
    </citation>
    <scope>NUCLEOTIDE SEQUENCE [LARGE SCALE GENOMIC DNA]</scope>
    <source>
        <strain evidence="1 2">DSM 8512</strain>
    </source>
</reference>
<dbReference type="EMBL" id="FODE01000006">
    <property type="protein sequence ID" value="SEN42651.1"/>
    <property type="molecule type" value="Genomic_DNA"/>
</dbReference>
<protein>
    <submittedName>
        <fullName evidence="1">Uncharacterized protein</fullName>
    </submittedName>
</protein>
<organism evidence="1 2">
    <name type="scientific">Paracoccus alcaliphilus</name>
    <dbReference type="NCBI Taxonomy" id="34002"/>
    <lineage>
        <taxon>Bacteria</taxon>
        <taxon>Pseudomonadati</taxon>
        <taxon>Pseudomonadota</taxon>
        <taxon>Alphaproteobacteria</taxon>
        <taxon>Rhodobacterales</taxon>
        <taxon>Paracoccaceae</taxon>
        <taxon>Paracoccus</taxon>
    </lineage>
</organism>
<proteinExistence type="predicted"/>
<dbReference type="OrthoDB" id="8404794at2"/>
<dbReference type="AlphaFoldDB" id="A0A1H8GET2"/>
<sequence>MTAKKTPRAAKRDIMDRIHLEGVPAAFQAMLEVCRDPKAPAPARAACGSALFRAAGLFDTKDGGGGLDKNPGDMTADELAEFIRNGEAHIANLQKQSAALDAEAQDGEDGLFG</sequence>
<accession>A0A1H8GET2</accession>
<dbReference type="Proteomes" id="UP000199054">
    <property type="component" value="Unassembled WGS sequence"/>
</dbReference>
<name>A0A1H8GET2_9RHOB</name>
<evidence type="ECO:0000313" key="2">
    <source>
        <dbReference type="Proteomes" id="UP000199054"/>
    </source>
</evidence>
<gene>
    <name evidence="1" type="ORF">SAMN04489859_1006160</name>
</gene>
<dbReference type="RefSeq" id="WP_090611061.1">
    <property type="nucleotide sequence ID" value="NZ_CP067124.1"/>
</dbReference>